<dbReference type="PANTHER" id="PTHR43072">
    <property type="entry name" value="N-ACETYLTRANSFERASE"/>
    <property type="match status" value="1"/>
</dbReference>
<feature type="domain" description="N-acetyltransferase" evidence="3">
    <location>
        <begin position="5"/>
        <end position="169"/>
    </location>
</feature>
<dbReference type="Gene3D" id="3.40.630.30">
    <property type="match status" value="1"/>
</dbReference>
<protein>
    <submittedName>
        <fullName evidence="4">Phosphinothricin acetyltransferase</fullName>
        <ecNumber evidence="4">2.3.1.183</ecNumber>
    </submittedName>
</protein>
<dbReference type="SUPFAM" id="SSF55729">
    <property type="entry name" value="Acyl-CoA N-acyltransferases (Nat)"/>
    <property type="match status" value="1"/>
</dbReference>
<dbReference type="InterPro" id="IPR016181">
    <property type="entry name" value="Acyl_CoA_acyltransferase"/>
</dbReference>
<keyword evidence="1 4" id="KW-0808">Transferase</keyword>
<accession>A0A7Y9EW27</accession>
<dbReference type="AlphaFoldDB" id="A0A7Y9EW27"/>
<keyword evidence="2 4" id="KW-0012">Acyltransferase</keyword>
<organism evidence="4 5">
    <name type="scientific">Microbacterium pseudoresistens</name>
    <dbReference type="NCBI Taxonomy" id="640634"/>
    <lineage>
        <taxon>Bacteria</taxon>
        <taxon>Bacillati</taxon>
        <taxon>Actinomycetota</taxon>
        <taxon>Actinomycetes</taxon>
        <taxon>Micrococcales</taxon>
        <taxon>Microbacteriaceae</taxon>
        <taxon>Microbacterium</taxon>
    </lineage>
</organism>
<dbReference type="PANTHER" id="PTHR43072:SF23">
    <property type="entry name" value="UPF0039 PROTEIN C11D3.02C"/>
    <property type="match status" value="1"/>
</dbReference>
<proteinExistence type="predicted"/>
<keyword evidence="5" id="KW-1185">Reference proteome</keyword>
<dbReference type="RefSeq" id="WP_179433804.1">
    <property type="nucleotide sequence ID" value="NZ_BAABLC010000002.1"/>
</dbReference>
<evidence type="ECO:0000313" key="4">
    <source>
        <dbReference type="EMBL" id="NYD55020.1"/>
    </source>
</evidence>
<dbReference type="Proteomes" id="UP000552045">
    <property type="component" value="Unassembled WGS sequence"/>
</dbReference>
<comment type="caution">
    <text evidence="4">The sequence shown here is derived from an EMBL/GenBank/DDBJ whole genome shotgun (WGS) entry which is preliminary data.</text>
</comment>
<evidence type="ECO:0000313" key="5">
    <source>
        <dbReference type="Proteomes" id="UP000552045"/>
    </source>
</evidence>
<dbReference type="Pfam" id="PF00583">
    <property type="entry name" value="Acetyltransf_1"/>
    <property type="match status" value="1"/>
</dbReference>
<evidence type="ECO:0000259" key="3">
    <source>
        <dbReference type="PROSITE" id="PS51186"/>
    </source>
</evidence>
<evidence type="ECO:0000256" key="1">
    <source>
        <dbReference type="ARBA" id="ARBA00022679"/>
    </source>
</evidence>
<evidence type="ECO:0000256" key="2">
    <source>
        <dbReference type="ARBA" id="ARBA00023315"/>
    </source>
</evidence>
<dbReference type="PROSITE" id="PS51186">
    <property type="entry name" value="GNAT"/>
    <property type="match status" value="1"/>
</dbReference>
<dbReference type="EMBL" id="JACCBH010000001">
    <property type="protein sequence ID" value="NYD55020.1"/>
    <property type="molecule type" value="Genomic_DNA"/>
</dbReference>
<dbReference type="InterPro" id="IPR000182">
    <property type="entry name" value="GNAT_dom"/>
</dbReference>
<sequence>MTEGVHFRPASPDDLIAVRDIYNHYVRESTVTFDEVESTTESWRDKHAALVAAGLPFLVAEEHDGVLGYGLVQPFRPKSAYRFTVENSIYLAPETTGRGVGEALLRALLSAATDAGVREVVAVIEPTSAAGSIRLHRRLGFVDVGTLQRVGVKFGRSLDTAMLQLSLPR</sequence>
<reference evidence="4 5" key="1">
    <citation type="submission" date="2020-07" db="EMBL/GenBank/DDBJ databases">
        <title>Sequencing the genomes of 1000 actinobacteria strains.</title>
        <authorList>
            <person name="Klenk H.-P."/>
        </authorList>
    </citation>
    <scope>NUCLEOTIDE SEQUENCE [LARGE SCALE GENOMIC DNA]</scope>
    <source>
        <strain evidence="4 5">DSM 22185</strain>
    </source>
</reference>
<gene>
    <name evidence="4" type="ORF">BKA02_002075</name>
</gene>
<name>A0A7Y9EW27_9MICO</name>
<dbReference type="EC" id="2.3.1.183" evidence="4"/>
<dbReference type="GO" id="GO:0102971">
    <property type="term" value="F:phosphinothricin N-acetyltransferase activity"/>
    <property type="evidence" value="ECO:0007669"/>
    <property type="project" value="UniProtKB-EC"/>
</dbReference>